<dbReference type="RefSeq" id="WP_190939663.1">
    <property type="nucleotide sequence ID" value="NZ_JACJSI010000006.1"/>
</dbReference>
<gene>
    <name evidence="2" type="ORF">H6G97_05085</name>
</gene>
<accession>A0ABR8DK98</accession>
<sequence>MNKERPSRQECQELGPENNKQRRKSSRSIRREAAQIAFNRVTIGFLSCDAFKLYIGYFQKLILFCHFWKTIIEARFRKVDLIKIRGFIF</sequence>
<feature type="region of interest" description="Disordered" evidence="1">
    <location>
        <begin position="1"/>
        <end position="27"/>
    </location>
</feature>
<name>A0ABR8DK98_9NOSO</name>
<proteinExistence type="predicted"/>
<protein>
    <recommendedName>
        <fullName evidence="4">Transposase</fullName>
    </recommendedName>
</protein>
<reference evidence="2 3" key="1">
    <citation type="journal article" date="2020" name="ISME J.">
        <title>Comparative genomics reveals insights into cyanobacterial evolution and habitat adaptation.</title>
        <authorList>
            <person name="Chen M.Y."/>
            <person name="Teng W.K."/>
            <person name="Zhao L."/>
            <person name="Hu C.X."/>
            <person name="Zhou Y.K."/>
            <person name="Han B.P."/>
            <person name="Song L.R."/>
            <person name="Shu W.S."/>
        </authorList>
    </citation>
    <scope>NUCLEOTIDE SEQUENCE [LARGE SCALE GENOMIC DNA]</scope>
    <source>
        <strain evidence="2 3">FACHB-838</strain>
    </source>
</reference>
<keyword evidence="3" id="KW-1185">Reference proteome</keyword>
<dbReference type="EMBL" id="JACJSI010000006">
    <property type="protein sequence ID" value="MBD2528974.1"/>
    <property type="molecule type" value="Genomic_DNA"/>
</dbReference>
<organism evidence="2 3">
    <name type="scientific">Nostoc flagelliforme FACHB-838</name>
    <dbReference type="NCBI Taxonomy" id="2692904"/>
    <lineage>
        <taxon>Bacteria</taxon>
        <taxon>Bacillati</taxon>
        <taxon>Cyanobacteriota</taxon>
        <taxon>Cyanophyceae</taxon>
        <taxon>Nostocales</taxon>
        <taxon>Nostocaceae</taxon>
        <taxon>Nostoc</taxon>
    </lineage>
</organism>
<evidence type="ECO:0008006" key="4">
    <source>
        <dbReference type="Google" id="ProtNLM"/>
    </source>
</evidence>
<evidence type="ECO:0000256" key="1">
    <source>
        <dbReference type="SAM" id="MobiDB-lite"/>
    </source>
</evidence>
<comment type="caution">
    <text evidence="2">The sequence shown here is derived from an EMBL/GenBank/DDBJ whole genome shotgun (WGS) entry which is preliminary data.</text>
</comment>
<evidence type="ECO:0000313" key="3">
    <source>
        <dbReference type="Proteomes" id="UP000623440"/>
    </source>
</evidence>
<evidence type="ECO:0000313" key="2">
    <source>
        <dbReference type="EMBL" id="MBD2528974.1"/>
    </source>
</evidence>
<feature type="compositionally biased region" description="Basic and acidic residues" evidence="1">
    <location>
        <begin position="1"/>
        <end position="11"/>
    </location>
</feature>
<dbReference type="Proteomes" id="UP000623440">
    <property type="component" value="Unassembled WGS sequence"/>
</dbReference>